<accession>L8JVT0</accession>
<keyword evidence="2" id="KW-1185">Reference proteome</keyword>
<dbReference type="AlphaFoldDB" id="L8JVT0"/>
<sequence length="41" mass="5119">MTLGWFGHWFDFFKPLNWKQETPNFKTLNWKQETPNFKTLN</sequence>
<evidence type="ECO:0000313" key="2">
    <source>
        <dbReference type="Proteomes" id="UP000011135"/>
    </source>
</evidence>
<gene>
    <name evidence="1" type="ORF">C900_00876</name>
</gene>
<organism evidence="1 2">
    <name type="scientific">Fulvivirga imtechensis AK7</name>
    <dbReference type="NCBI Taxonomy" id="1237149"/>
    <lineage>
        <taxon>Bacteria</taxon>
        <taxon>Pseudomonadati</taxon>
        <taxon>Bacteroidota</taxon>
        <taxon>Cytophagia</taxon>
        <taxon>Cytophagales</taxon>
        <taxon>Fulvivirgaceae</taxon>
        <taxon>Fulvivirga</taxon>
    </lineage>
</organism>
<dbReference type="EMBL" id="AMZN01000014">
    <property type="protein sequence ID" value="ELR72915.1"/>
    <property type="molecule type" value="Genomic_DNA"/>
</dbReference>
<evidence type="ECO:0000313" key="1">
    <source>
        <dbReference type="EMBL" id="ELR72915.1"/>
    </source>
</evidence>
<name>L8JVT0_9BACT</name>
<comment type="caution">
    <text evidence="1">The sequence shown here is derived from an EMBL/GenBank/DDBJ whole genome shotgun (WGS) entry which is preliminary data.</text>
</comment>
<proteinExistence type="predicted"/>
<dbReference type="Proteomes" id="UP000011135">
    <property type="component" value="Unassembled WGS sequence"/>
</dbReference>
<protein>
    <submittedName>
        <fullName evidence="1">Uncharacterized protein</fullName>
    </submittedName>
</protein>
<reference evidence="1 2" key="1">
    <citation type="submission" date="2012-12" db="EMBL/GenBank/DDBJ databases">
        <title>Genome assembly of Fulvivirga imtechensis AK7.</title>
        <authorList>
            <person name="Nupur N."/>
            <person name="Khatri I."/>
            <person name="Kumar R."/>
            <person name="Subramanian S."/>
            <person name="Pinnaka A."/>
        </authorList>
    </citation>
    <scope>NUCLEOTIDE SEQUENCE [LARGE SCALE GENOMIC DNA]</scope>
    <source>
        <strain evidence="1 2">AK7</strain>
    </source>
</reference>